<dbReference type="Pfam" id="PF09388">
    <property type="entry name" value="SpoOE-like"/>
    <property type="match status" value="1"/>
</dbReference>
<dbReference type="EMBL" id="CP047394">
    <property type="protein sequence ID" value="QHE59774.1"/>
    <property type="molecule type" value="Genomic_DNA"/>
</dbReference>
<dbReference type="Gene3D" id="4.10.280.10">
    <property type="entry name" value="Helix-loop-helix DNA-binding domain"/>
    <property type="match status" value="1"/>
</dbReference>
<dbReference type="GO" id="GO:0046983">
    <property type="term" value="F:protein dimerization activity"/>
    <property type="evidence" value="ECO:0007669"/>
    <property type="project" value="InterPro"/>
</dbReference>
<dbReference type="Proteomes" id="UP000465062">
    <property type="component" value="Chromosome"/>
</dbReference>
<dbReference type="InterPro" id="IPR036638">
    <property type="entry name" value="HLH_DNA-bd_sf"/>
</dbReference>
<dbReference type="EMBL" id="LIXZ01000027">
    <property type="protein sequence ID" value="KPL57755.1"/>
    <property type="molecule type" value="Genomic_DNA"/>
</dbReference>
<dbReference type="Proteomes" id="UP000050398">
    <property type="component" value="Unassembled WGS sequence"/>
</dbReference>
<dbReference type="KEGG" id="bvq:FHE72_01020"/>
<proteinExistence type="predicted"/>
<dbReference type="SUPFAM" id="SSF140500">
    <property type="entry name" value="BAS1536-like"/>
    <property type="match status" value="1"/>
</dbReference>
<evidence type="ECO:0000313" key="2">
    <source>
        <dbReference type="EMBL" id="QHE59774.1"/>
    </source>
</evidence>
<dbReference type="GeneID" id="77238892"/>
<evidence type="ECO:0000313" key="1">
    <source>
        <dbReference type="EMBL" id="KPL57755.1"/>
    </source>
</evidence>
<organism evidence="1 3">
    <name type="scientific">Rossellomorea vietnamensis</name>
    <dbReference type="NCBI Taxonomy" id="218284"/>
    <lineage>
        <taxon>Bacteria</taxon>
        <taxon>Bacillati</taxon>
        <taxon>Bacillota</taxon>
        <taxon>Bacilli</taxon>
        <taxon>Bacillales</taxon>
        <taxon>Bacillaceae</taxon>
        <taxon>Rossellomorea</taxon>
    </lineage>
</organism>
<dbReference type="PATRIC" id="fig|218284.4.peg.2598"/>
<dbReference type="AlphaFoldDB" id="A0A0P6VTS6"/>
<evidence type="ECO:0000313" key="4">
    <source>
        <dbReference type="Proteomes" id="UP000465062"/>
    </source>
</evidence>
<dbReference type="RefSeq" id="WP_034765819.1">
    <property type="nucleotide sequence ID" value="NZ_CCDN010000009.1"/>
</dbReference>
<gene>
    <name evidence="1" type="ORF">AM506_20345</name>
    <name evidence="2" type="ORF">FHE72_01020</name>
</gene>
<protein>
    <submittedName>
        <fullName evidence="1">RNA polymerase subunit sigma</fullName>
    </submittedName>
    <submittedName>
        <fullName evidence="2">Spo0E family sporulation regulatory protein-aspartic acid phosphatase</fullName>
    </submittedName>
</protein>
<reference evidence="1 3" key="1">
    <citation type="submission" date="2015-08" db="EMBL/GenBank/DDBJ databases">
        <title>Draft Genome Sequence of Bacillus vietnamensis UCD-SED5.</title>
        <authorList>
            <person name="Lee R.D."/>
            <person name="Jospin G."/>
            <person name="Lang J.M."/>
            <person name="Coil D.A."/>
            <person name="Eisen J.A."/>
        </authorList>
    </citation>
    <scope>NUCLEOTIDE SEQUENCE [LARGE SCALE GENOMIC DNA]</scope>
    <source>
        <strain evidence="1 3">UCD-SED5</strain>
    </source>
</reference>
<evidence type="ECO:0000313" key="3">
    <source>
        <dbReference type="Proteomes" id="UP000050398"/>
    </source>
</evidence>
<name>A0A0P6VTS6_9BACI</name>
<dbReference type="InterPro" id="IPR018540">
    <property type="entry name" value="Spo0E-like"/>
</dbReference>
<accession>A0A0P6VTS6</accession>
<reference evidence="2 4" key="2">
    <citation type="submission" date="2019-06" db="EMBL/GenBank/DDBJ databases">
        <title>An operon consisting of a P-type ATPase gene and a transcriptional regular gene given the different cadmium resistance in Bacillus vietamensis 151-6 and Bacillus marisflavi 151-25.</title>
        <authorList>
            <person name="Yu X."/>
        </authorList>
    </citation>
    <scope>NUCLEOTIDE SEQUENCE [LARGE SCALE GENOMIC DNA]</scope>
    <source>
        <strain evidence="2 4">151-6</strain>
    </source>
</reference>
<dbReference type="InterPro" id="IPR037208">
    <property type="entry name" value="Spo0E-like_sf"/>
</dbReference>
<dbReference type="GO" id="GO:0043937">
    <property type="term" value="P:regulation of sporulation"/>
    <property type="evidence" value="ECO:0007669"/>
    <property type="project" value="InterPro"/>
</dbReference>
<sequence length="53" mass="6405">MRRRMNDLLFQIEDCRRQMVELALKSSFADEQVVDLSTRLDDLLNQYQVVKHH</sequence>
<dbReference type="OrthoDB" id="2649371at2"/>